<organism evidence="2 3">
    <name type="scientific">Pseudobythopirellula maris</name>
    <dbReference type="NCBI Taxonomy" id="2527991"/>
    <lineage>
        <taxon>Bacteria</taxon>
        <taxon>Pseudomonadati</taxon>
        <taxon>Planctomycetota</taxon>
        <taxon>Planctomycetia</taxon>
        <taxon>Pirellulales</taxon>
        <taxon>Lacipirellulaceae</taxon>
        <taxon>Pseudobythopirellula</taxon>
    </lineage>
</organism>
<dbReference type="Proteomes" id="UP000315440">
    <property type="component" value="Unassembled WGS sequence"/>
</dbReference>
<evidence type="ECO:0008006" key="4">
    <source>
        <dbReference type="Google" id="ProtNLM"/>
    </source>
</evidence>
<proteinExistence type="predicted"/>
<protein>
    <recommendedName>
        <fullName evidence="4">PEP-CTERM protein-sorting domain-containing protein</fullName>
    </recommendedName>
</protein>
<sequence length="295" mass="30539" precursor="true">MRTLLFSFALLGLLASQAEASVLSQNLSFNSIEDLIIDQSRSNVYDVTGDGLSVGDVVYGYLNFDEVALDGGGNQDIVGGEITTLFAIEVTAFLGFVGPGGTPVIEHGPSTVPGYTFADLLDPALLAEGVGGNPIDPLTMAIVVSSPTAPDPENLATDLAYFTGADWDMELTAGKATASDFFQITNFGLTVGGSAQETASLSILQTGPGLPDPSTFQPVGADVQTDADSAFDTFGQIALRDGSVFANTNSDSASWDFANRATIAINAPTPEPVSVFVWASLLGLVAANRRAVSRG</sequence>
<keyword evidence="3" id="KW-1185">Reference proteome</keyword>
<evidence type="ECO:0000256" key="1">
    <source>
        <dbReference type="SAM" id="SignalP"/>
    </source>
</evidence>
<evidence type="ECO:0000313" key="2">
    <source>
        <dbReference type="EMBL" id="TWT89722.1"/>
    </source>
</evidence>
<accession>A0A5C5ZQB7</accession>
<feature type="signal peptide" evidence="1">
    <location>
        <begin position="1"/>
        <end position="20"/>
    </location>
</feature>
<gene>
    <name evidence="2" type="ORF">Mal64_01010</name>
</gene>
<reference evidence="2 3" key="1">
    <citation type="submission" date="2019-02" db="EMBL/GenBank/DDBJ databases">
        <title>Deep-cultivation of Planctomycetes and their phenomic and genomic characterization uncovers novel biology.</title>
        <authorList>
            <person name="Wiegand S."/>
            <person name="Jogler M."/>
            <person name="Boedeker C."/>
            <person name="Pinto D."/>
            <person name="Vollmers J."/>
            <person name="Rivas-Marin E."/>
            <person name="Kohn T."/>
            <person name="Peeters S.H."/>
            <person name="Heuer A."/>
            <person name="Rast P."/>
            <person name="Oberbeckmann S."/>
            <person name="Bunk B."/>
            <person name="Jeske O."/>
            <person name="Meyerdierks A."/>
            <person name="Storesund J.E."/>
            <person name="Kallscheuer N."/>
            <person name="Luecker S."/>
            <person name="Lage O.M."/>
            <person name="Pohl T."/>
            <person name="Merkel B.J."/>
            <person name="Hornburger P."/>
            <person name="Mueller R.-W."/>
            <person name="Bruemmer F."/>
            <person name="Labrenz M."/>
            <person name="Spormann A.M."/>
            <person name="Op Den Camp H."/>
            <person name="Overmann J."/>
            <person name="Amann R."/>
            <person name="Jetten M.S.M."/>
            <person name="Mascher T."/>
            <person name="Medema M.H."/>
            <person name="Devos D.P."/>
            <person name="Kaster A.-K."/>
            <person name="Ovreas L."/>
            <person name="Rohde M."/>
            <person name="Galperin M.Y."/>
            <person name="Jogler C."/>
        </authorList>
    </citation>
    <scope>NUCLEOTIDE SEQUENCE [LARGE SCALE GENOMIC DNA]</scope>
    <source>
        <strain evidence="2 3">Mal64</strain>
    </source>
</reference>
<evidence type="ECO:0000313" key="3">
    <source>
        <dbReference type="Proteomes" id="UP000315440"/>
    </source>
</evidence>
<dbReference type="RefSeq" id="WP_146395619.1">
    <property type="nucleotide sequence ID" value="NZ_SJPQ01000001.1"/>
</dbReference>
<dbReference type="EMBL" id="SJPQ01000001">
    <property type="protein sequence ID" value="TWT89722.1"/>
    <property type="molecule type" value="Genomic_DNA"/>
</dbReference>
<keyword evidence="1" id="KW-0732">Signal</keyword>
<feature type="chain" id="PRO_5022781010" description="PEP-CTERM protein-sorting domain-containing protein" evidence="1">
    <location>
        <begin position="21"/>
        <end position="295"/>
    </location>
</feature>
<comment type="caution">
    <text evidence="2">The sequence shown here is derived from an EMBL/GenBank/DDBJ whole genome shotgun (WGS) entry which is preliminary data.</text>
</comment>
<name>A0A5C5ZQB7_9BACT</name>
<dbReference type="AlphaFoldDB" id="A0A5C5ZQB7"/>